<name>A0ABX4EH01_SEGBR</name>
<evidence type="ECO:0000256" key="4">
    <source>
        <dbReference type="ARBA" id="ARBA00022630"/>
    </source>
</evidence>
<evidence type="ECO:0000256" key="3">
    <source>
        <dbReference type="ARBA" id="ARBA00010804"/>
    </source>
</evidence>
<dbReference type="InterPro" id="IPR005720">
    <property type="entry name" value="Dihydroorotate_DH_cat"/>
</dbReference>
<evidence type="ECO:0000256" key="10">
    <source>
        <dbReference type="ARBA" id="ARBA00029440"/>
    </source>
</evidence>
<dbReference type="NCBIfam" id="NF006183">
    <property type="entry name" value="PRK08318.1"/>
    <property type="match status" value="1"/>
</dbReference>
<evidence type="ECO:0000256" key="17">
    <source>
        <dbReference type="ARBA" id="ARBA00049728"/>
    </source>
</evidence>
<comment type="function">
    <text evidence="15">Involved in pyrimidine base degradation. Catalyzes physiologically the reduction of uracil to 5,6-dihydrouracil (DHU) by using NADH as a specific cosubstrate. It also catalyzes the reverse reaction and the reduction of thymine to 5,6-dihydrothymine (DHT).</text>
</comment>
<keyword evidence="8" id="KW-0521">NADP</keyword>
<dbReference type="InterPro" id="IPR017896">
    <property type="entry name" value="4Fe4S_Fe-S-bd"/>
</dbReference>
<dbReference type="Proteomes" id="UP000216189">
    <property type="component" value="Unassembled WGS sequence"/>
</dbReference>
<dbReference type="InterPro" id="IPR009051">
    <property type="entry name" value="Helical_ferredxn"/>
</dbReference>
<keyword evidence="4" id="KW-0285">Flavoprotein</keyword>
<evidence type="ECO:0000256" key="2">
    <source>
        <dbReference type="ARBA" id="ARBA00001974"/>
    </source>
</evidence>
<comment type="catalytic activity">
    <reaction evidence="13">
        <text>5,6-dihydrothymine + NAD(+) = thymine + NADH + H(+)</text>
        <dbReference type="Rhea" id="RHEA:28791"/>
        <dbReference type="ChEBI" id="CHEBI:15378"/>
        <dbReference type="ChEBI" id="CHEBI:17821"/>
        <dbReference type="ChEBI" id="CHEBI:27468"/>
        <dbReference type="ChEBI" id="CHEBI:57540"/>
        <dbReference type="ChEBI" id="CHEBI:57945"/>
        <dbReference type="EC" id="1.3.1.1"/>
    </reaction>
</comment>
<keyword evidence="7" id="KW-0274">FAD</keyword>
<protein>
    <recommendedName>
        <fullName evidence="17">dihydrouracil dehydrogenase (NAD(+))</fullName>
        <ecNumber evidence="17">1.3.1.1</ecNumber>
    </recommendedName>
    <alternativeName>
        <fullName evidence="12">Dihydrothymine dehydrogenase</fullName>
    </alternativeName>
    <alternativeName>
        <fullName evidence="11">Dihydrouracil dehydrogenase</fullName>
    </alternativeName>
</protein>
<evidence type="ECO:0000313" key="19">
    <source>
        <dbReference type="EMBL" id="OYP54374.1"/>
    </source>
</evidence>
<evidence type="ECO:0000256" key="9">
    <source>
        <dbReference type="ARBA" id="ARBA00023002"/>
    </source>
</evidence>
<comment type="pathway">
    <text evidence="10">Amino-acid biosynthesis.</text>
</comment>
<dbReference type="PANTHER" id="PTHR43073:SF2">
    <property type="entry name" value="DIHYDROPYRIMIDINE DEHYDROGENASE [NADP(+)]"/>
    <property type="match status" value="1"/>
</dbReference>
<gene>
    <name evidence="19" type="ORF">CIK91_09010</name>
</gene>
<keyword evidence="5" id="KW-0288">FMN</keyword>
<evidence type="ECO:0000256" key="11">
    <source>
        <dbReference type="ARBA" id="ARBA00030119"/>
    </source>
</evidence>
<evidence type="ECO:0000256" key="13">
    <source>
        <dbReference type="ARBA" id="ARBA00047685"/>
    </source>
</evidence>
<comment type="catalytic activity">
    <reaction evidence="14">
        <text>5,6-dihydrouracil + NAD(+) = uracil + NADH + H(+)</text>
        <dbReference type="Rhea" id="RHEA:20189"/>
        <dbReference type="ChEBI" id="CHEBI:15378"/>
        <dbReference type="ChEBI" id="CHEBI:15901"/>
        <dbReference type="ChEBI" id="CHEBI:17568"/>
        <dbReference type="ChEBI" id="CHEBI:57540"/>
        <dbReference type="ChEBI" id="CHEBI:57945"/>
        <dbReference type="EC" id="1.3.1.1"/>
    </reaction>
</comment>
<dbReference type="Pfam" id="PF14697">
    <property type="entry name" value="Fer4_21"/>
    <property type="match status" value="1"/>
</dbReference>
<evidence type="ECO:0000256" key="15">
    <source>
        <dbReference type="ARBA" id="ARBA00049578"/>
    </source>
</evidence>
<sequence>MIHFDNYPFIDISEVNRCLLCHDAPCTASCCKQMPVGDILRSIYFSNGMGAINRMDGKTCATCEAPCEQACVLNQHTYPVPIKSILNHLTEGSLSQYEALTSTADMPDISTDICGVKLENPFMLSSSVVASNYEMIANAFRAGWAGVSFKTICNFPQHEASPRFSTISNHANAFCGFKNIEQLSDHSVDENMEVFRQLKAEFPNKVIVASIMGQNEEEWTTLARKCEEAGADVIECNFSCPNMENDKLGITIGQDATLIERFTRATRLGTNLPILAKMTPNITDMVPMAIAAKRGGADGIAAINTINSITGVDLESLVAKPEVHGYSMVGGYSGQAVKPIALRFISDLGHSDELADMHISGMGGIESWIDAVDFLALGANSLQVTTSVMQYGYRIVEDMISGLQFYLKAIHMDQLKKLSGVARKTVVSHTQVERDTILYPHFNHEQCIGCGRCYVACMDGGHQAIAFDTKTRRPKLIGNKCVGCHLCRLVCTRSAIGVARKRVIPNQA</sequence>
<dbReference type="EC" id="1.3.1.1" evidence="17"/>
<evidence type="ECO:0000256" key="1">
    <source>
        <dbReference type="ARBA" id="ARBA00001917"/>
    </source>
</evidence>
<dbReference type="SUPFAM" id="SSF51395">
    <property type="entry name" value="FMN-linked oxidoreductases"/>
    <property type="match status" value="1"/>
</dbReference>
<comment type="cofactor">
    <cofactor evidence="2">
        <name>FAD</name>
        <dbReference type="ChEBI" id="CHEBI:57692"/>
    </cofactor>
</comment>
<dbReference type="SUPFAM" id="SSF54862">
    <property type="entry name" value="4Fe-4S ferredoxins"/>
    <property type="match status" value="1"/>
</dbReference>
<evidence type="ECO:0000256" key="8">
    <source>
        <dbReference type="ARBA" id="ARBA00022857"/>
    </source>
</evidence>
<comment type="cofactor">
    <cofactor evidence="1">
        <name>FMN</name>
        <dbReference type="ChEBI" id="CHEBI:58210"/>
    </cofactor>
</comment>
<evidence type="ECO:0000313" key="20">
    <source>
        <dbReference type="Proteomes" id="UP000216189"/>
    </source>
</evidence>
<evidence type="ECO:0000256" key="14">
    <source>
        <dbReference type="ARBA" id="ARBA00048792"/>
    </source>
</evidence>
<comment type="caution">
    <text evidence="19">The sequence shown here is derived from an EMBL/GenBank/DDBJ whole genome shotgun (WGS) entry which is preliminary data.</text>
</comment>
<evidence type="ECO:0000259" key="18">
    <source>
        <dbReference type="PROSITE" id="PS51379"/>
    </source>
</evidence>
<dbReference type="EMBL" id="NPJF01000043">
    <property type="protein sequence ID" value="OYP54374.1"/>
    <property type="molecule type" value="Genomic_DNA"/>
</dbReference>
<keyword evidence="20" id="KW-1185">Reference proteome</keyword>
<evidence type="ECO:0000256" key="7">
    <source>
        <dbReference type="ARBA" id="ARBA00022827"/>
    </source>
</evidence>
<accession>A0ABX4EH01</accession>
<dbReference type="PANTHER" id="PTHR43073">
    <property type="entry name" value="DIHYDROPYRIMIDINE DEHYDROGENASE [NADP(+)]"/>
    <property type="match status" value="1"/>
</dbReference>
<keyword evidence="9" id="KW-0560">Oxidoreductase</keyword>
<evidence type="ECO:0000256" key="6">
    <source>
        <dbReference type="ARBA" id="ARBA00022741"/>
    </source>
</evidence>
<dbReference type="Pfam" id="PF14691">
    <property type="entry name" value="Fer4_20"/>
    <property type="match status" value="1"/>
</dbReference>
<reference evidence="19 20" key="1">
    <citation type="submission" date="2017-08" db="EMBL/GenBank/DDBJ databases">
        <title>Comparative genomics of non-oral Prevotella species.</title>
        <authorList>
            <person name="Accetto T."/>
            <person name="Nograsek B."/>
            <person name="Avgustin G."/>
        </authorList>
    </citation>
    <scope>NUCLEOTIDE SEQUENCE [LARGE SCALE GENOMIC DNA]</scope>
    <source>
        <strain evidence="19 20">TC1-1</strain>
    </source>
</reference>
<feature type="domain" description="4Fe-4S ferredoxin-type" evidence="18">
    <location>
        <begin position="472"/>
        <end position="501"/>
    </location>
</feature>
<proteinExistence type="inferred from homology"/>
<dbReference type="InterPro" id="IPR028261">
    <property type="entry name" value="DPD_II"/>
</dbReference>
<evidence type="ECO:0000256" key="12">
    <source>
        <dbReference type="ARBA" id="ARBA00032722"/>
    </source>
</evidence>
<dbReference type="Pfam" id="PF01180">
    <property type="entry name" value="DHO_dh"/>
    <property type="match status" value="1"/>
</dbReference>
<feature type="domain" description="4Fe-4S ferredoxin-type" evidence="18">
    <location>
        <begin position="438"/>
        <end position="470"/>
    </location>
</feature>
<organism evidence="19 20">
    <name type="scientific">Segatella bryantii</name>
    <name type="common">Prevotella bryantii</name>
    <dbReference type="NCBI Taxonomy" id="77095"/>
    <lineage>
        <taxon>Bacteria</taxon>
        <taxon>Pseudomonadati</taxon>
        <taxon>Bacteroidota</taxon>
        <taxon>Bacteroidia</taxon>
        <taxon>Bacteroidales</taxon>
        <taxon>Prevotellaceae</taxon>
        <taxon>Segatella</taxon>
    </lineage>
</organism>
<dbReference type="InterPro" id="IPR013785">
    <property type="entry name" value="Aldolase_TIM"/>
</dbReference>
<keyword evidence="6" id="KW-0547">Nucleotide-binding</keyword>
<dbReference type="Gene3D" id="3.20.20.70">
    <property type="entry name" value="Aldolase class I"/>
    <property type="match status" value="1"/>
</dbReference>
<dbReference type="PROSITE" id="PS51379">
    <property type="entry name" value="4FE4S_FER_2"/>
    <property type="match status" value="2"/>
</dbReference>
<comment type="subunit">
    <text evidence="16">Heterotetramer of 2 PreA and 2 PreT subunits.</text>
</comment>
<dbReference type="RefSeq" id="WP_094448670.1">
    <property type="nucleotide sequence ID" value="NZ_CP091802.1"/>
</dbReference>
<evidence type="ECO:0000256" key="5">
    <source>
        <dbReference type="ARBA" id="ARBA00022643"/>
    </source>
</evidence>
<comment type="similarity">
    <text evidence="3">Belongs to the dihydropyrimidine dehydrogenase family.</text>
</comment>
<dbReference type="Gene3D" id="3.30.70.20">
    <property type="match status" value="1"/>
</dbReference>
<evidence type="ECO:0000256" key="16">
    <source>
        <dbReference type="ARBA" id="ARBA00049714"/>
    </source>
</evidence>
<dbReference type="Gene3D" id="1.10.1060.10">
    <property type="entry name" value="Alpha-helical ferredoxin"/>
    <property type="match status" value="1"/>
</dbReference>